<dbReference type="GO" id="GO:0016787">
    <property type="term" value="F:hydrolase activity"/>
    <property type="evidence" value="ECO:0007669"/>
    <property type="project" value="UniProtKB-KW"/>
</dbReference>
<dbReference type="AlphaFoldDB" id="A0A0D2VAW9"/>
<proteinExistence type="predicted"/>
<evidence type="ECO:0000256" key="1">
    <source>
        <dbReference type="ARBA" id="ARBA00022801"/>
    </source>
</evidence>
<feature type="coiled-coil region" evidence="2">
    <location>
        <begin position="22"/>
        <end position="56"/>
    </location>
</feature>
<evidence type="ECO:0000313" key="5">
    <source>
        <dbReference type="Proteomes" id="UP000032304"/>
    </source>
</evidence>
<evidence type="ECO:0000256" key="2">
    <source>
        <dbReference type="SAM" id="Coils"/>
    </source>
</evidence>
<name>A0A0D2VAW9_GOSRA</name>
<dbReference type="InterPro" id="IPR018061">
    <property type="entry name" value="Retropepsins"/>
</dbReference>
<organism evidence="4 5">
    <name type="scientific">Gossypium raimondii</name>
    <name type="common">Peruvian cotton</name>
    <name type="synonym">Gossypium klotzschianum subsp. raimondii</name>
    <dbReference type="NCBI Taxonomy" id="29730"/>
    <lineage>
        <taxon>Eukaryota</taxon>
        <taxon>Viridiplantae</taxon>
        <taxon>Streptophyta</taxon>
        <taxon>Embryophyta</taxon>
        <taxon>Tracheophyta</taxon>
        <taxon>Spermatophyta</taxon>
        <taxon>Magnoliopsida</taxon>
        <taxon>eudicotyledons</taxon>
        <taxon>Gunneridae</taxon>
        <taxon>Pentapetalae</taxon>
        <taxon>rosids</taxon>
        <taxon>malvids</taxon>
        <taxon>Malvales</taxon>
        <taxon>Malvaceae</taxon>
        <taxon>Malvoideae</taxon>
        <taxon>Gossypium</taxon>
    </lineage>
</organism>
<keyword evidence="5" id="KW-1185">Reference proteome</keyword>
<keyword evidence="1" id="KW-0378">Hydrolase</keyword>
<protein>
    <recommendedName>
        <fullName evidence="3">Retropepsins domain-containing protein</fullName>
    </recommendedName>
</protein>
<dbReference type="EMBL" id="CM001749">
    <property type="protein sequence ID" value="KJB66780.1"/>
    <property type="molecule type" value="Genomic_DNA"/>
</dbReference>
<accession>A0A0D2VAW9</accession>
<reference evidence="4 5" key="1">
    <citation type="journal article" date="2012" name="Nature">
        <title>Repeated polyploidization of Gossypium genomes and the evolution of spinnable cotton fibres.</title>
        <authorList>
            <person name="Paterson A.H."/>
            <person name="Wendel J.F."/>
            <person name="Gundlach H."/>
            <person name="Guo H."/>
            <person name="Jenkins J."/>
            <person name="Jin D."/>
            <person name="Llewellyn D."/>
            <person name="Showmaker K.C."/>
            <person name="Shu S."/>
            <person name="Udall J."/>
            <person name="Yoo M.J."/>
            <person name="Byers R."/>
            <person name="Chen W."/>
            <person name="Doron-Faigenboim A."/>
            <person name="Duke M.V."/>
            <person name="Gong L."/>
            <person name="Grimwood J."/>
            <person name="Grover C."/>
            <person name="Grupp K."/>
            <person name="Hu G."/>
            <person name="Lee T.H."/>
            <person name="Li J."/>
            <person name="Lin L."/>
            <person name="Liu T."/>
            <person name="Marler B.S."/>
            <person name="Page J.T."/>
            <person name="Roberts A.W."/>
            <person name="Romanel E."/>
            <person name="Sanders W.S."/>
            <person name="Szadkowski E."/>
            <person name="Tan X."/>
            <person name="Tang H."/>
            <person name="Xu C."/>
            <person name="Wang J."/>
            <person name="Wang Z."/>
            <person name="Zhang D."/>
            <person name="Zhang L."/>
            <person name="Ashrafi H."/>
            <person name="Bedon F."/>
            <person name="Bowers J.E."/>
            <person name="Brubaker C.L."/>
            <person name="Chee P.W."/>
            <person name="Das S."/>
            <person name="Gingle A.R."/>
            <person name="Haigler C.H."/>
            <person name="Harker D."/>
            <person name="Hoffmann L.V."/>
            <person name="Hovav R."/>
            <person name="Jones D.C."/>
            <person name="Lemke C."/>
            <person name="Mansoor S."/>
            <person name="ur Rahman M."/>
            <person name="Rainville L.N."/>
            <person name="Rambani A."/>
            <person name="Reddy U.K."/>
            <person name="Rong J.K."/>
            <person name="Saranga Y."/>
            <person name="Scheffler B.E."/>
            <person name="Scheffler J.A."/>
            <person name="Stelly D.M."/>
            <person name="Triplett B.A."/>
            <person name="Van Deynze A."/>
            <person name="Vaslin M.F."/>
            <person name="Waghmare V.N."/>
            <person name="Walford S.A."/>
            <person name="Wright R.J."/>
            <person name="Zaki E.A."/>
            <person name="Zhang T."/>
            <person name="Dennis E.S."/>
            <person name="Mayer K.F."/>
            <person name="Peterson D.G."/>
            <person name="Rokhsar D.S."/>
            <person name="Wang X."/>
            <person name="Schmutz J."/>
        </authorList>
    </citation>
    <scope>NUCLEOTIDE SEQUENCE [LARGE SCALE GENOMIC DNA]</scope>
</reference>
<dbReference type="Pfam" id="PF00077">
    <property type="entry name" value="RVP"/>
    <property type="match status" value="1"/>
</dbReference>
<evidence type="ECO:0000259" key="3">
    <source>
        <dbReference type="Pfam" id="PF00077"/>
    </source>
</evidence>
<dbReference type="Gramene" id="KJB66780">
    <property type="protein sequence ID" value="KJB66780"/>
    <property type="gene ID" value="B456_010G157900"/>
</dbReference>
<sequence>MYTIQDIIFNKYEKIKPRQITNSELQLEIKQIKLELSQLKMEQQEIKEQMQTLKYKASEKSSLETKLEPEENTQEYMMVLTEVSIQRYLVKINIVINNELQLETIALFDTGADQNCIREGIIPTKYYNKTS</sequence>
<evidence type="ECO:0000313" key="4">
    <source>
        <dbReference type="EMBL" id="KJB66780.1"/>
    </source>
</evidence>
<dbReference type="OMA" id="IKEQMQT"/>
<keyword evidence="2" id="KW-0175">Coiled coil</keyword>
<dbReference type="Proteomes" id="UP000032304">
    <property type="component" value="Chromosome 10"/>
</dbReference>
<dbReference type="eggNOG" id="ENOG502SYY4">
    <property type="taxonomic scope" value="Eukaryota"/>
</dbReference>
<gene>
    <name evidence="4" type="ORF">B456_010G157900</name>
</gene>
<feature type="domain" description="Retropepsins" evidence="3">
    <location>
        <begin position="91"/>
        <end position="129"/>
    </location>
</feature>